<dbReference type="GO" id="GO:0016787">
    <property type="term" value="F:hydrolase activity"/>
    <property type="evidence" value="ECO:0007669"/>
    <property type="project" value="UniProtKB-KW"/>
</dbReference>
<dbReference type="STRING" id="1314781.A0A165H5P9"/>
<dbReference type="InterPro" id="IPR000073">
    <property type="entry name" value="AB_hydrolase_1"/>
</dbReference>
<reference evidence="2 3" key="1">
    <citation type="journal article" date="2016" name="Mol. Biol. Evol.">
        <title>Comparative Genomics of Early-Diverging Mushroom-Forming Fungi Provides Insights into the Origins of Lignocellulose Decay Capabilities.</title>
        <authorList>
            <person name="Nagy L.G."/>
            <person name="Riley R."/>
            <person name="Tritt A."/>
            <person name="Adam C."/>
            <person name="Daum C."/>
            <person name="Floudas D."/>
            <person name="Sun H."/>
            <person name="Yadav J.S."/>
            <person name="Pangilinan J."/>
            <person name="Larsson K.H."/>
            <person name="Matsuura K."/>
            <person name="Barry K."/>
            <person name="Labutti K."/>
            <person name="Kuo R."/>
            <person name="Ohm R.A."/>
            <person name="Bhattacharya S.S."/>
            <person name="Shirouzu T."/>
            <person name="Yoshinaga Y."/>
            <person name="Martin F.M."/>
            <person name="Grigoriev I.V."/>
            <person name="Hibbett D.S."/>
        </authorList>
    </citation>
    <scope>NUCLEOTIDE SEQUENCE [LARGE SCALE GENOMIC DNA]</scope>
    <source>
        <strain evidence="2 3">HHB12029</strain>
    </source>
</reference>
<accession>A0A165H5P9</accession>
<dbReference type="SUPFAM" id="SSF53474">
    <property type="entry name" value="alpha/beta-Hydrolases"/>
    <property type="match status" value="1"/>
</dbReference>
<proteinExistence type="predicted"/>
<dbReference type="PANTHER" id="PTHR43194:SF2">
    <property type="entry name" value="PEROXISOMAL MEMBRANE PROTEIN LPX1"/>
    <property type="match status" value="1"/>
</dbReference>
<dbReference type="PANTHER" id="PTHR43194">
    <property type="entry name" value="HYDROLASE ALPHA/BETA FOLD FAMILY"/>
    <property type="match status" value="1"/>
</dbReference>
<sequence length="340" mass="37380">MTHTIDVQTPHGLVKFHYCIDISTPTDKDASAVDLNLPTGCSYTRSTFLAVYLNPNSQILVSVASTSSLSTFSCTDRPRRKPAVYGEKDAADDVAAFMDAIALPPCVVFGVSMGTIIGLRLALSHSDKVTGLFLVSPLGGAEPEVSGNGRRQIFDTWREAFTGDKVDQEALDDTAFGGLQLCWNSRKFPLADALYPITFVECIAHWQPETFPAFETTIVTFFTDRKGYTHEELATLRDKPVILSICSEDIVYPPEYFAKFAKQLEDAGVDIIVQNLEGAPHFGSATHHNIVNPLLAKFVPKQWKGSEVPPPPDSLVVSPFEPFLREAGWEPEGDDSDDEY</sequence>
<dbReference type="Pfam" id="PF00561">
    <property type="entry name" value="Abhydrolase_1"/>
    <property type="match status" value="1"/>
</dbReference>
<dbReference type="InterPro" id="IPR050228">
    <property type="entry name" value="Carboxylesterase_BioH"/>
</dbReference>
<dbReference type="InterPro" id="IPR029058">
    <property type="entry name" value="AB_hydrolase_fold"/>
</dbReference>
<dbReference type="Proteomes" id="UP000077266">
    <property type="component" value="Unassembled WGS sequence"/>
</dbReference>
<evidence type="ECO:0000313" key="2">
    <source>
        <dbReference type="EMBL" id="KZV91490.1"/>
    </source>
</evidence>
<dbReference type="AlphaFoldDB" id="A0A165H5P9"/>
<evidence type="ECO:0000313" key="3">
    <source>
        <dbReference type="Proteomes" id="UP000077266"/>
    </source>
</evidence>
<dbReference type="InParanoid" id="A0A165H5P9"/>
<keyword evidence="3" id="KW-1185">Reference proteome</keyword>
<name>A0A165H5P9_EXIGL</name>
<gene>
    <name evidence="2" type="ORF">EXIGLDRAFT_769835</name>
</gene>
<dbReference type="OrthoDB" id="19657at2759"/>
<feature type="domain" description="AB hydrolase-1" evidence="1">
    <location>
        <begin position="75"/>
        <end position="157"/>
    </location>
</feature>
<evidence type="ECO:0000259" key="1">
    <source>
        <dbReference type="Pfam" id="PF00561"/>
    </source>
</evidence>
<dbReference type="Gene3D" id="3.40.50.1820">
    <property type="entry name" value="alpha/beta hydrolase"/>
    <property type="match status" value="1"/>
</dbReference>
<protein>
    <submittedName>
        <fullName evidence="2">Alpha/beta-hydrolase</fullName>
    </submittedName>
</protein>
<keyword evidence="2" id="KW-0378">Hydrolase</keyword>
<dbReference type="EMBL" id="KV426026">
    <property type="protein sequence ID" value="KZV91490.1"/>
    <property type="molecule type" value="Genomic_DNA"/>
</dbReference>
<organism evidence="2 3">
    <name type="scientific">Exidia glandulosa HHB12029</name>
    <dbReference type="NCBI Taxonomy" id="1314781"/>
    <lineage>
        <taxon>Eukaryota</taxon>
        <taxon>Fungi</taxon>
        <taxon>Dikarya</taxon>
        <taxon>Basidiomycota</taxon>
        <taxon>Agaricomycotina</taxon>
        <taxon>Agaricomycetes</taxon>
        <taxon>Auriculariales</taxon>
        <taxon>Exidiaceae</taxon>
        <taxon>Exidia</taxon>
    </lineage>
</organism>